<dbReference type="InterPro" id="IPR008969">
    <property type="entry name" value="CarboxyPept-like_regulatory"/>
</dbReference>
<feature type="transmembrane region" description="Helical" evidence="2">
    <location>
        <begin position="491"/>
        <end position="511"/>
    </location>
</feature>
<dbReference type="Gene3D" id="3.30.565.10">
    <property type="entry name" value="Histidine kinase-like ATPase, C-terminal domain"/>
    <property type="match status" value="1"/>
</dbReference>
<keyword evidence="5" id="KW-1185">Reference proteome</keyword>
<keyword evidence="2" id="KW-0472">Membrane</keyword>
<dbReference type="SUPFAM" id="SSF55874">
    <property type="entry name" value="ATPase domain of HSP90 chaperone/DNA topoisomerase II/histidine kinase"/>
    <property type="match status" value="1"/>
</dbReference>
<comment type="caution">
    <text evidence="4">The sequence shown here is derived from an EMBL/GenBank/DDBJ whole genome shotgun (WGS) entry which is preliminary data.</text>
</comment>
<dbReference type="InterPro" id="IPR050640">
    <property type="entry name" value="Bact_2-comp_sensor_kinase"/>
</dbReference>
<dbReference type="SUPFAM" id="SSF48452">
    <property type="entry name" value="TPR-like"/>
    <property type="match status" value="1"/>
</dbReference>
<proteinExistence type="predicted"/>
<evidence type="ECO:0000256" key="2">
    <source>
        <dbReference type="SAM" id="Phobius"/>
    </source>
</evidence>
<dbReference type="Proteomes" id="UP000284892">
    <property type="component" value="Unassembled WGS sequence"/>
</dbReference>
<dbReference type="SMART" id="SM00028">
    <property type="entry name" value="TPR"/>
    <property type="match status" value="5"/>
</dbReference>
<keyword evidence="2" id="KW-0812">Transmembrane</keyword>
<feature type="coiled-coil region" evidence="1">
    <location>
        <begin position="325"/>
        <end position="352"/>
    </location>
</feature>
<accession>A0A420DFJ3</accession>
<feature type="domain" description="Signal transduction histidine kinase internal region" evidence="3">
    <location>
        <begin position="526"/>
        <end position="604"/>
    </location>
</feature>
<dbReference type="RefSeq" id="WP_245977283.1">
    <property type="nucleotide sequence ID" value="NZ_RAQJ01000005.1"/>
</dbReference>
<evidence type="ECO:0000313" key="5">
    <source>
        <dbReference type="Proteomes" id="UP000284892"/>
    </source>
</evidence>
<dbReference type="AlphaFoldDB" id="A0A420DFJ3"/>
<dbReference type="PANTHER" id="PTHR34220:SF7">
    <property type="entry name" value="SENSOR HISTIDINE KINASE YPDA"/>
    <property type="match status" value="1"/>
</dbReference>
<dbReference type="InterPro" id="IPR036890">
    <property type="entry name" value="HATPase_C_sf"/>
</dbReference>
<sequence length="731" mass="84167">MYVYSLEVDMRFIIKYIIIFFVSLSFQQATSQAQNKKVENLTFTIRGLVRESDTYEPISKVNIEVNGGAYTMTDDDGTFRIKAKKGDELIVRHKDFETVYYTIKDDNRVTIEVEPNIPSSNQRLYKSRSDSKTFNSLVDSAATYLKKDAEKSIQFVADALPLSGSVKQNAEAYEVLADVYFQWKQYDLAVTNYRISLQNYETNEVKLKLAKAYQSNKNYQESIETYNAIKKKDLSNYQLTTLYEGLGDTYSSIKDFKASINSYLMGLDIAQKHLITPKITDLNSKIAQAYNAAGQTTKAEGFFSNSLSLAEQENKTRAVKEKVTVAEFNNLNQNYEEEIKLRKESLDDIKDIETDSVIDNASAITPQKQNYKIGTAYFLQKDFDSAIPYLEKSIEEADLKEDLIVKKDATRKLSDVYVDAGDYKKALSTYKEYTATVDELYIKREQELSQADRFRRNLNEKQNRITSLESDRELSESKYQLTSERNKSQQLIIYSLIGGVILLLVTAYFMFKYIKQQKFANNLLALKSLRSQMNPHFIFNALNSVNSFIASNDERTANKYLSDFSYLMRAVLENSEEDFIPLQKEIDLLELYTKLEHFRFKDKFEYSIVVEDAINVNEFQIPPMLLQPYIENAVWHGLRYKTVKGHLNIAIAQKSKTELTITITDDGIGRKRSKALKTENQQKQNSKGMGNIKKRVAILNEMYKDKVDVFIDDFHDAEDTGTKVVVTLKKD</sequence>
<dbReference type="GO" id="GO:0016020">
    <property type="term" value="C:membrane"/>
    <property type="evidence" value="ECO:0007669"/>
    <property type="project" value="InterPro"/>
</dbReference>
<gene>
    <name evidence="4" type="ORF">BXY80_2303</name>
</gene>
<dbReference type="Pfam" id="PF06580">
    <property type="entry name" value="His_kinase"/>
    <property type="match status" value="1"/>
</dbReference>
<dbReference type="InterPro" id="IPR019734">
    <property type="entry name" value="TPR_rpt"/>
</dbReference>
<dbReference type="Pfam" id="PF13174">
    <property type="entry name" value="TPR_6"/>
    <property type="match status" value="1"/>
</dbReference>
<dbReference type="InterPro" id="IPR010559">
    <property type="entry name" value="Sig_transdc_His_kin_internal"/>
</dbReference>
<evidence type="ECO:0000259" key="3">
    <source>
        <dbReference type="Pfam" id="PF06580"/>
    </source>
</evidence>
<keyword evidence="1" id="KW-0175">Coiled coil</keyword>
<reference evidence="4 5" key="1">
    <citation type="submission" date="2018-09" db="EMBL/GenBank/DDBJ databases">
        <title>Genomic Encyclopedia of Archaeal and Bacterial Type Strains, Phase II (KMG-II): from individual species to whole genera.</title>
        <authorList>
            <person name="Goeker M."/>
        </authorList>
    </citation>
    <scope>NUCLEOTIDE SEQUENCE [LARGE SCALE GENOMIC DNA]</scope>
    <source>
        <strain evidence="4 5">DSM 26283</strain>
    </source>
</reference>
<organism evidence="4 5">
    <name type="scientific">Ichthyenterobacterium magnum</name>
    <dbReference type="NCBI Taxonomy" id="1230530"/>
    <lineage>
        <taxon>Bacteria</taxon>
        <taxon>Pseudomonadati</taxon>
        <taxon>Bacteroidota</taxon>
        <taxon>Flavobacteriia</taxon>
        <taxon>Flavobacteriales</taxon>
        <taxon>Flavobacteriaceae</taxon>
        <taxon>Ichthyenterobacterium</taxon>
    </lineage>
</organism>
<dbReference type="InterPro" id="IPR011990">
    <property type="entry name" value="TPR-like_helical_dom_sf"/>
</dbReference>
<protein>
    <submittedName>
        <fullName evidence="4">Tetratricopeptide repeat protein</fullName>
    </submittedName>
</protein>
<dbReference type="Gene3D" id="1.25.40.10">
    <property type="entry name" value="Tetratricopeptide repeat domain"/>
    <property type="match status" value="3"/>
</dbReference>
<evidence type="ECO:0000256" key="1">
    <source>
        <dbReference type="SAM" id="Coils"/>
    </source>
</evidence>
<name>A0A420DFJ3_9FLAO</name>
<dbReference type="Pfam" id="PF13181">
    <property type="entry name" value="TPR_8"/>
    <property type="match status" value="1"/>
</dbReference>
<keyword evidence="2" id="KW-1133">Transmembrane helix</keyword>
<dbReference type="GO" id="GO:0000155">
    <property type="term" value="F:phosphorelay sensor kinase activity"/>
    <property type="evidence" value="ECO:0007669"/>
    <property type="project" value="InterPro"/>
</dbReference>
<evidence type="ECO:0000313" key="4">
    <source>
        <dbReference type="EMBL" id="RKE91876.1"/>
    </source>
</evidence>
<dbReference type="EMBL" id="RAQJ01000005">
    <property type="protein sequence ID" value="RKE91876.1"/>
    <property type="molecule type" value="Genomic_DNA"/>
</dbReference>
<dbReference type="PANTHER" id="PTHR34220">
    <property type="entry name" value="SENSOR HISTIDINE KINASE YPDA"/>
    <property type="match status" value="1"/>
</dbReference>
<feature type="coiled-coil region" evidence="1">
    <location>
        <begin position="444"/>
        <end position="478"/>
    </location>
</feature>
<dbReference type="SUPFAM" id="SSF49464">
    <property type="entry name" value="Carboxypeptidase regulatory domain-like"/>
    <property type="match status" value="1"/>
</dbReference>
<feature type="transmembrane region" description="Helical" evidence="2">
    <location>
        <begin position="12"/>
        <end position="30"/>
    </location>
</feature>